<dbReference type="AlphaFoldDB" id="A0A0A8YLE7"/>
<accession>A0A0A8YLE7</accession>
<name>A0A0A8YLE7_ARUDO</name>
<reference evidence="1" key="1">
    <citation type="submission" date="2014-09" db="EMBL/GenBank/DDBJ databases">
        <authorList>
            <person name="Magalhaes I.L.F."/>
            <person name="Oliveira U."/>
            <person name="Santos F.R."/>
            <person name="Vidigal T.H.D.A."/>
            <person name="Brescovit A.D."/>
            <person name="Santos A.J."/>
        </authorList>
    </citation>
    <scope>NUCLEOTIDE SEQUENCE</scope>
    <source>
        <tissue evidence="1">Shoot tissue taken approximately 20 cm above the soil surface</tissue>
    </source>
</reference>
<protein>
    <submittedName>
        <fullName evidence="1">Uncharacterized protein</fullName>
    </submittedName>
</protein>
<proteinExistence type="predicted"/>
<reference evidence="1" key="2">
    <citation type="journal article" date="2015" name="Data Brief">
        <title>Shoot transcriptome of the giant reed, Arundo donax.</title>
        <authorList>
            <person name="Barrero R.A."/>
            <person name="Guerrero F.D."/>
            <person name="Moolhuijzen P."/>
            <person name="Goolsby J.A."/>
            <person name="Tidwell J."/>
            <person name="Bellgard S.E."/>
            <person name="Bellgard M.I."/>
        </authorList>
    </citation>
    <scope>NUCLEOTIDE SEQUENCE</scope>
    <source>
        <tissue evidence="1">Shoot tissue taken approximately 20 cm above the soil surface</tissue>
    </source>
</reference>
<dbReference type="EMBL" id="GBRH01274498">
    <property type="protein sequence ID" value="JAD23397.1"/>
    <property type="molecule type" value="Transcribed_RNA"/>
</dbReference>
<organism evidence="1">
    <name type="scientific">Arundo donax</name>
    <name type="common">Giant reed</name>
    <name type="synonym">Donax arundinaceus</name>
    <dbReference type="NCBI Taxonomy" id="35708"/>
    <lineage>
        <taxon>Eukaryota</taxon>
        <taxon>Viridiplantae</taxon>
        <taxon>Streptophyta</taxon>
        <taxon>Embryophyta</taxon>
        <taxon>Tracheophyta</taxon>
        <taxon>Spermatophyta</taxon>
        <taxon>Magnoliopsida</taxon>
        <taxon>Liliopsida</taxon>
        <taxon>Poales</taxon>
        <taxon>Poaceae</taxon>
        <taxon>PACMAD clade</taxon>
        <taxon>Arundinoideae</taxon>
        <taxon>Arundineae</taxon>
        <taxon>Arundo</taxon>
    </lineage>
</organism>
<evidence type="ECO:0000313" key="1">
    <source>
        <dbReference type="EMBL" id="JAD23397.1"/>
    </source>
</evidence>
<sequence length="17" mass="1857">MCNSGFSLCQVRAPTSR</sequence>